<dbReference type="EMBL" id="JTDE01001188">
    <property type="protein sequence ID" value="KAF7259472.1"/>
    <property type="molecule type" value="Genomic_DNA"/>
</dbReference>
<organism evidence="1 2">
    <name type="scientific">Paragonimus skrjabini miyazakii</name>
    <dbReference type="NCBI Taxonomy" id="59628"/>
    <lineage>
        <taxon>Eukaryota</taxon>
        <taxon>Metazoa</taxon>
        <taxon>Spiralia</taxon>
        <taxon>Lophotrochozoa</taxon>
        <taxon>Platyhelminthes</taxon>
        <taxon>Trematoda</taxon>
        <taxon>Digenea</taxon>
        <taxon>Plagiorchiida</taxon>
        <taxon>Troglotremata</taxon>
        <taxon>Troglotrematidae</taxon>
        <taxon>Paragonimus</taxon>
    </lineage>
</organism>
<proteinExistence type="predicted"/>
<protein>
    <submittedName>
        <fullName evidence="1">Uncharacterized protein</fullName>
    </submittedName>
</protein>
<sequence>MRMPKCPTMDTEHEERSDQRILCPLKGRNNNYRKLPESSKWVYSSCYIITCLLFK</sequence>
<evidence type="ECO:0000313" key="2">
    <source>
        <dbReference type="Proteomes" id="UP000822476"/>
    </source>
</evidence>
<comment type="caution">
    <text evidence="1">The sequence shown here is derived from an EMBL/GenBank/DDBJ whole genome shotgun (WGS) entry which is preliminary data.</text>
</comment>
<accession>A0A8S9YXZ2</accession>
<dbReference type="Proteomes" id="UP000822476">
    <property type="component" value="Unassembled WGS sequence"/>
</dbReference>
<keyword evidence="2" id="KW-1185">Reference proteome</keyword>
<evidence type="ECO:0000313" key="1">
    <source>
        <dbReference type="EMBL" id="KAF7259472.1"/>
    </source>
</evidence>
<gene>
    <name evidence="1" type="ORF">EG68_02898</name>
</gene>
<reference evidence="1" key="1">
    <citation type="submission" date="2019-07" db="EMBL/GenBank/DDBJ databases">
        <title>Annotation for the trematode Paragonimus miyazaki's.</title>
        <authorList>
            <person name="Choi Y.-J."/>
        </authorList>
    </citation>
    <scope>NUCLEOTIDE SEQUENCE</scope>
    <source>
        <strain evidence="1">Japan</strain>
    </source>
</reference>
<feature type="non-terminal residue" evidence="1">
    <location>
        <position position="55"/>
    </location>
</feature>
<dbReference type="AlphaFoldDB" id="A0A8S9YXZ2"/>
<name>A0A8S9YXZ2_9TREM</name>